<organism evidence="3 5">
    <name type="scientific">Clostridium formicaceticum</name>
    <dbReference type="NCBI Taxonomy" id="1497"/>
    <lineage>
        <taxon>Bacteria</taxon>
        <taxon>Bacillati</taxon>
        <taxon>Bacillota</taxon>
        <taxon>Clostridia</taxon>
        <taxon>Eubacteriales</taxon>
        <taxon>Clostridiaceae</taxon>
        <taxon>Clostridium</taxon>
    </lineage>
</organism>
<keyword evidence="3" id="KW-0255">Endonuclease</keyword>
<dbReference type="EMBL" id="CP017603">
    <property type="protein sequence ID" value="AOY76703.1"/>
    <property type="molecule type" value="Genomic_DNA"/>
</dbReference>
<dbReference type="SMART" id="SM00507">
    <property type="entry name" value="HNHc"/>
    <property type="match status" value="1"/>
</dbReference>
<dbReference type="RefSeq" id="WP_070968748.1">
    <property type="nucleotide sequence ID" value="NZ_CP017603.1"/>
</dbReference>
<dbReference type="Proteomes" id="UP000192478">
    <property type="component" value="Chromosome"/>
</dbReference>
<evidence type="ECO:0000313" key="2">
    <source>
        <dbReference type="EMBL" id="AOY76703.1"/>
    </source>
</evidence>
<feature type="domain" description="HNH nuclease" evidence="1">
    <location>
        <begin position="308"/>
        <end position="359"/>
    </location>
</feature>
<evidence type="ECO:0000313" key="5">
    <source>
        <dbReference type="Proteomes" id="UP000192478"/>
    </source>
</evidence>
<keyword evidence="4" id="KW-1185">Reference proteome</keyword>
<keyword evidence="3" id="KW-0378">Hydrolase</keyword>
<accession>A0AAC9WFU7</accession>
<dbReference type="Pfam" id="PF18476">
    <property type="entry name" value="PIN_8"/>
    <property type="match status" value="1"/>
</dbReference>
<dbReference type="InterPro" id="IPR003615">
    <property type="entry name" value="HNH_nuc"/>
</dbReference>
<reference evidence="2 4" key="1">
    <citation type="submission" date="2016-10" db="EMBL/GenBank/DDBJ databases">
        <title>Complete Genome Sequence of Acetogen Clostridium formicoaceticum ATCC 27076.</title>
        <authorList>
            <person name="Bao T."/>
            <person name="Cheng C."/>
            <person name="Zhao J."/>
            <person name="Yang S.-T."/>
            <person name="Wang J."/>
            <person name="Wang M."/>
        </authorList>
    </citation>
    <scope>NUCLEOTIDE SEQUENCE [LARGE SCALE GENOMIC DNA]</scope>
    <source>
        <strain evidence="2 4">ATCC 27076</strain>
    </source>
</reference>
<dbReference type="GO" id="GO:0004519">
    <property type="term" value="F:endonuclease activity"/>
    <property type="evidence" value="ECO:0007669"/>
    <property type="project" value="UniProtKB-KW"/>
</dbReference>
<dbReference type="AlphaFoldDB" id="A0AAC9WFU7"/>
<dbReference type="KEGG" id="cfm:BJL90_12995"/>
<proteinExistence type="predicted"/>
<gene>
    <name evidence="2" type="ORF">BJL90_12995</name>
    <name evidence="3" type="ORF">CLFO_15220</name>
</gene>
<reference evidence="3 5" key="2">
    <citation type="submission" date="2017-03" db="EMBL/GenBank/DDBJ databases">
        <title>Complete sequence of Clostridium formicaceticum DSM 92.</title>
        <authorList>
            <person name="Poehlein A."/>
            <person name="Karl M."/>
            <person name="Bengelsdorf F.R."/>
            <person name="Duerre P."/>
            <person name="Daniel R."/>
        </authorList>
    </citation>
    <scope>NUCLEOTIDE SEQUENCE [LARGE SCALE GENOMIC DNA]</scope>
    <source>
        <strain evidence="3 5">DSM 92</strain>
    </source>
</reference>
<name>A0AAC9WFU7_9CLOT</name>
<dbReference type="GO" id="GO:0008270">
    <property type="term" value="F:zinc ion binding"/>
    <property type="evidence" value="ECO:0007669"/>
    <property type="project" value="InterPro"/>
</dbReference>
<dbReference type="Pfam" id="PF01844">
    <property type="entry name" value="HNH"/>
    <property type="match status" value="1"/>
</dbReference>
<evidence type="ECO:0000313" key="3">
    <source>
        <dbReference type="EMBL" id="ARE87136.1"/>
    </source>
</evidence>
<dbReference type="InterPro" id="IPR002711">
    <property type="entry name" value="HNH"/>
</dbReference>
<evidence type="ECO:0000259" key="1">
    <source>
        <dbReference type="SMART" id="SM00507"/>
    </source>
</evidence>
<dbReference type="GO" id="GO:0003676">
    <property type="term" value="F:nucleic acid binding"/>
    <property type="evidence" value="ECO:0007669"/>
    <property type="project" value="InterPro"/>
</dbReference>
<dbReference type="Proteomes" id="UP000177894">
    <property type="component" value="Chromosome"/>
</dbReference>
<sequence length="412" mass="47561">MTDKTNPYILNKIYPDANSILKLSIEKLENIKDSCVVVIDTNVLLLPYTVGNKGLDEIRKTFLKLASEERLLIPGQVIREFAKNRPNKLAEIYHAISDQKSRVQKYKINSYPLLESLSEFQSALKTINDMNELVSKFQKEMGQVLDYIKTLNWDDVVSNTYKELFSPKQIFEPEINEEEYLSELKERYVNKIPPGYKDGRKLDEGIGDFIIWKTILAIGSKFKRNLIFVTGDEKNDWNHQSMGKPLYPRFELIEEYRAISNGASIHLINLSNLLELYGADTSIVDQIETIENQYVQQMGRTNRIRNIYDKKVAMSMAREKCDICQEEYPYLEIHHKIPLSEGGQDVIDNIIVLCPNCHRKIHQKKTKQKDPIIPIIDESLITGIYCMKCKKPTMGSGGYENVCGYCNYTDSE</sequence>
<keyword evidence="3" id="KW-0540">Nuclease</keyword>
<dbReference type="EMBL" id="CP020559">
    <property type="protein sequence ID" value="ARE87136.1"/>
    <property type="molecule type" value="Genomic_DNA"/>
</dbReference>
<evidence type="ECO:0000313" key="4">
    <source>
        <dbReference type="Proteomes" id="UP000177894"/>
    </source>
</evidence>
<dbReference type="CDD" id="cd00085">
    <property type="entry name" value="HNHc"/>
    <property type="match status" value="1"/>
</dbReference>
<dbReference type="Gene3D" id="1.10.30.50">
    <property type="match status" value="1"/>
</dbReference>
<protein>
    <submittedName>
        <fullName evidence="3">HNH endonuclease</fullName>
    </submittedName>
</protein>
<dbReference type="InterPro" id="IPR041578">
    <property type="entry name" value="PIN_8"/>
</dbReference>